<evidence type="ECO:0000256" key="1">
    <source>
        <dbReference type="SAM" id="SignalP"/>
    </source>
</evidence>
<organism evidence="2 3">
    <name type="scientific">Neisseria shayeganii</name>
    <dbReference type="NCBI Taxonomy" id="607712"/>
    <lineage>
        <taxon>Bacteria</taxon>
        <taxon>Pseudomonadati</taxon>
        <taxon>Pseudomonadota</taxon>
        <taxon>Betaproteobacteria</taxon>
        <taxon>Neisseriales</taxon>
        <taxon>Neisseriaceae</taxon>
        <taxon>Neisseria</taxon>
    </lineage>
</organism>
<dbReference type="KEGG" id="nsg:H3L94_02680"/>
<protein>
    <submittedName>
        <fullName evidence="2">Uncharacterized protein</fullName>
    </submittedName>
</protein>
<proteinExistence type="predicted"/>
<gene>
    <name evidence="2" type="ORF">H3L94_02680</name>
</gene>
<name>A0A7D7NCC0_9NEIS</name>
<dbReference type="Pfam" id="PF06901">
    <property type="entry name" value="FrpC"/>
    <property type="match status" value="1"/>
</dbReference>
<sequence length="239" mass="27953">MKIKLKLLYLWMCSVFLLNACFQGETEMKQKQEVDVPVSGYEHTVRFDVAGVHLDVPYGYLYEYSNKVKQMWLQNNDNRHEIEPLRLMVAEMETLSPYNQKTQHHFKNHDNGTGSDAVSMLIYSGEKCKNLNSLERMKESLNHGYTYMSGLPSGYIGFENNSNPTRSKDIYFEDENEKTILGIRKEDHNGKFVVQAFSCRNNLYVHYYLDYEPGNEFPINDAIQFNQRLNQLIESMIVN</sequence>
<evidence type="ECO:0000313" key="3">
    <source>
        <dbReference type="Proteomes" id="UP000514752"/>
    </source>
</evidence>
<keyword evidence="1" id="KW-0732">Signal</keyword>
<dbReference type="RefSeq" id="WP_182122559.1">
    <property type="nucleotide sequence ID" value="NZ_CP059567.1"/>
</dbReference>
<accession>A0A7D7NCC0</accession>
<dbReference type="Proteomes" id="UP000514752">
    <property type="component" value="Chromosome"/>
</dbReference>
<feature type="signal peptide" evidence="1">
    <location>
        <begin position="1"/>
        <end position="20"/>
    </location>
</feature>
<feature type="chain" id="PRO_5028393601" evidence="1">
    <location>
        <begin position="21"/>
        <end position="239"/>
    </location>
</feature>
<reference evidence="2 3" key="1">
    <citation type="submission" date="2020-07" db="EMBL/GenBank/DDBJ databases">
        <title>Genomic diversity of species in the Neisseriaceae family.</title>
        <authorList>
            <person name="Vincent A.T."/>
            <person name="Bernet E."/>
            <person name="Veyrier F.J."/>
        </authorList>
    </citation>
    <scope>NUCLEOTIDE SEQUENCE [LARGE SCALE GENOMIC DNA]</scope>
    <source>
        <strain evidence="2 3">DSM 22244</strain>
    </source>
</reference>
<dbReference type="EMBL" id="CP059567">
    <property type="protein sequence ID" value="QMT40976.1"/>
    <property type="molecule type" value="Genomic_DNA"/>
</dbReference>
<dbReference type="AlphaFoldDB" id="A0A7D7NCC0"/>
<dbReference type="InterPro" id="IPR010692">
    <property type="entry name" value="FrpC"/>
</dbReference>
<evidence type="ECO:0000313" key="2">
    <source>
        <dbReference type="EMBL" id="QMT40976.1"/>
    </source>
</evidence>